<dbReference type="EMBL" id="AP025739">
    <property type="protein sequence ID" value="BDI33571.1"/>
    <property type="molecule type" value="Genomic_DNA"/>
</dbReference>
<keyword evidence="2" id="KW-1185">Reference proteome</keyword>
<proteinExistence type="predicted"/>
<evidence type="ECO:0000313" key="2">
    <source>
        <dbReference type="Proteomes" id="UP000287394"/>
    </source>
</evidence>
<dbReference type="KEGG" id="ccot:CCAX7_56220"/>
<protein>
    <submittedName>
        <fullName evidence="1">Uncharacterized protein</fullName>
    </submittedName>
</protein>
<dbReference type="AlphaFoldDB" id="A0A402D0Q4"/>
<reference evidence="1 2" key="1">
    <citation type="journal article" date="2019" name="Int. J. Syst. Evol. Microbiol.">
        <title>Capsulimonas corticalis gen. nov., sp. nov., an aerobic capsulated bacterium, of a novel bacterial order, Capsulimonadales ord. nov., of the class Armatimonadia of the phylum Armatimonadetes.</title>
        <authorList>
            <person name="Li J."/>
            <person name="Kudo C."/>
            <person name="Tonouchi A."/>
        </authorList>
    </citation>
    <scope>NUCLEOTIDE SEQUENCE [LARGE SCALE GENOMIC DNA]</scope>
    <source>
        <strain evidence="1 2">AX-7</strain>
    </source>
</reference>
<name>A0A402D0Q4_9BACT</name>
<gene>
    <name evidence="1" type="ORF">CCAX7_56220</name>
</gene>
<dbReference type="Proteomes" id="UP000287394">
    <property type="component" value="Chromosome"/>
</dbReference>
<organism evidence="1 2">
    <name type="scientific">Capsulimonas corticalis</name>
    <dbReference type="NCBI Taxonomy" id="2219043"/>
    <lineage>
        <taxon>Bacteria</taxon>
        <taxon>Bacillati</taxon>
        <taxon>Armatimonadota</taxon>
        <taxon>Armatimonadia</taxon>
        <taxon>Capsulimonadales</taxon>
        <taxon>Capsulimonadaceae</taxon>
        <taxon>Capsulimonas</taxon>
    </lineage>
</organism>
<dbReference type="RefSeq" id="WP_119323096.1">
    <property type="nucleotide sequence ID" value="NZ_AP025739.1"/>
</dbReference>
<accession>A0A402D0Q4</accession>
<sequence length="90" mass="9805">MDLKERGLVFLNRAIPEEMASRYAPGSMADMLIAGYVQNGVVDAEIAQFVGICAFECREAAKKYSSNEAKAYFYECADILDAIDAQTAPG</sequence>
<evidence type="ECO:0000313" key="1">
    <source>
        <dbReference type="EMBL" id="BDI33571.1"/>
    </source>
</evidence>